<evidence type="ECO:0000256" key="2">
    <source>
        <dbReference type="ARBA" id="ARBA00022475"/>
    </source>
</evidence>
<evidence type="ECO:0000256" key="3">
    <source>
        <dbReference type="ARBA" id="ARBA00022692"/>
    </source>
</evidence>
<gene>
    <name evidence="8" type="ORF">FHR84_002411</name>
</gene>
<proteinExistence type="predicted"/>
<accession>A0A852Z974</accession>
<feature type="transmembrane region" description="Helical" evidence="6">
    <location>
        <begin position="319"/>
        <end position="343"/>
    </location>
</feature>
<keyword evidence="5 6" id="KW-0472">Membrane</keyword>
<organism evidence="8 9">
    <name type="scientific">Actinopolyspora biskrensis</name>
    <dbReference type="NCBI Taxonomy" id="1470178"/>
    <lineage>
        <taxon>Bacteria</taxon>
        <taxon>Bacillati</taxon>
        <taxon>Actinomycetota</taxon>
        <taxon>Actinomycetes</taxon>
        <taxon>Actinopolysporales</taxon>
        <taxon>Actinopolysporaceae</taxon>
        <taxon>Actinopolyspora</taxon>
    </lineage>
</organism>
<dbReference type="Proteomes" id="UP000548304">
    <property type="component" value="Unassembled WGS sequence"/>
</dbReference>
<keyword evidence="3 6" id="KW-0812">Transmembrane</keyword>
<evidence type="ECO:0000256" key="1">
    <source>
        <dbReference type="ARBA" id="ARBA00004651"/>
    </source>
</evidence>
<name>A0A852Z974_9ACTN</name>
<dbReference type="InterPro" id="IPR003838">
    <property type="entry name" value="ABC3_permease_C"/>
</dbReference>
<evidence type="ECO:0000313" key="9">
    <source>
        <dbReference type="Proteomes" id="UP000548304"/>
    </source>
</evidence>
<dbReference type="Pfam" id="PF02687">
    <property type="entry name" value="FtsX"/>
    <property type="match status" value="1"/>
</dbReference>
<dbReference type="GO" id="GO:0005886">
    <property type="term" value="C:plasma membrane"/>
    <property type="evidence" value="ECO:0007669"/>
    <property type="project" value="UniProtKB-SubCell"/>
</dbReference>
<dbReference type="EMBL" id="JACBYW010000004">
    <property type="protein sequence ID" value="NYH79077.1"/>
    <property type="molecule type" value="Genomic_DNA"/>
</dbReference>
<evidence type="ECO:0000256" key="4">
    <source>
        <dbReference type="ARBA" id="ARBA00022989"/>
    </source>
</evidence>
<evidence type="ECO:0000256" key="6">
    <source>
        <dbReference type="SAM" id="Phobius"/>
    </source>
</evidence>
<comment type="subcellular location">
    <subcellularLocation>
        <location evidence="1">Cell membrane</location>
        <topology evidence="1">Multi-pass membrane protein</topology>
    </subcellularLocation>
</comment>
<feature type="transmembrane region" description="Helical" evidence="6">
    <location>
        <begin position="267"/>
        <end position="287"/>
    </location>
</feature>
<evidence type="ECO:0000313" key="8">
    <source>
        <dbReference type="EMBL" id="NYH79077.1"/>
    </source>
</evidence>
<keyword evidence="4 6" id="KW-1133">Transmembrane helix</keyword>
<evidence type="ECO:0000256" key="5">
    <source>
        <dbReference type="ARBA" id="ARBA00023136"/>
    </source>
</evidence>
<dbReference type="RefSeq" id="WP_179535528.1">
    <property type="nucleotide sequence ID" value="NZ_JACBYW010000004.1"/>
</dbReference>
<protein>
    <submittedName>
        <fullName evidence="8">Putative ABC transport system permease protein</fullName>
    </submittedName>
</protein>
<sequence>MWRWARLTRRRSGSSIRRTLGSLVVLTILVSALAGVASGARSTVEREVLRAGGSTRIELSAIESGRSVRDLDTEGLDRARGIEHVENVIPDYVSTIYTGSSDPTAPTFDLTTHSWRPSPRPSIVRGEVPQPLQPGQLVVPARSGDVDFTPYVGGELSAAHTEATGERSGTPAHTDFTVVATYDPAWQLDGPDVAYVAPETAAALAAAKAGVSPEQYRSVTGALSAVVSVTEQRHVPTVTHELRRLGFSASPVTDRMNGGVLGFAAPGYRIGILVVLATAVLTGSLNVRSGVRDRLSERAVLRLTGDSVSGLRRVLLGEAMLTGLLAGVLGSAVGVGGALLLRGPLEGTLGLEVHLGSMLPNPLWAAVIALAPAVGSALGAFLGGRVALRRDPRPQPSGRA</sequence>
<comment type="caution">
    <text evidence="8">The sequence shown here is derived from an EMBL/GenBank/DDBJ whole genome shotgun (WGS) entry which is preliminary data.</text>
</comment>
<feature type="transmembrane region" description="Helical" evidence="6">
    <location>
        <begin position="363"/>
        <end position="383"/>
    </location>
</feature>
<keyword evidence="2" id="KW-1003">Cell membrane</keyword>
<evidence type="ECO:0000259" key="7">
    <source>
        <dbReference type="Pfam" id="PF02687"/>
    </source>
</evidence>
<dbReference type="AlphaFoldDB" id="A0A852Z974"/>
<reference evidence="8 9" key="1">
    <citation type="submission" date="2020-07" db="EMBL/GenBank/DDBJ databases">
        <title>Genomic Encyclopedia of Type Strains, Phase III (KMG-III): the genomes of soil and plant-associated and newly described type strains.</title>
        <authorList>
            <person name="Whitman W."/>
        </authorList>
    </citation>
    <scope>NUCLEOTIDE SEQUENCE [LARGE SCALE GENOMIC DNA]</scope>
    <source>
        <strain evidence="8 9">CECT 8576</strain>
    </source>
</reference>
<feature type="domain" description="ABC3 transporter permease C-terminal" evidence="7">
    <location>
        <begin position="271"/>
        <end position="374"/>
    </location>
</feature>
<keyword evidence="9" id="KW-1185">Reference proteome</keyword>